<dbReference type="Proteomes" id="UP000283090">
    <property type="component" value="Unassembled WGS sequence"/>
</dbReference>
<feature type="compositionally biased region" description="Basic and acidic residues" evidence="1">
    <location>
        <begin position="70"/>
        <end position="81"/>
    </location>
</feature>
<dbReference type="InterPro" id="IPR012337">
    <property type="entry name" value="RNaseH-like_sf"/>
</dbReference>
<keyword evidence="2" id="KW-0732">Signal</keyword>
<dbReference type="AlphaFoldDB" id="A0A437A048"/>
<dbReference type="GO" id="GO:0003676">
    <property type="term" value="F:nucleic acid binding"/>
    <property type="evidence" value="ECO:0007669"/>
    <property type="project" value="InterPro"/>
</dbReference>
<evidence type="ECO:0000256" key="1">
    <source>
        <dbReference type="SAM" id="MobiDB-lite"/>
    </source>
</evidence>
<evidence type="ECO:0000259" key="3">
    <source>
        <dbReference type="PROSITE" id="PS50879"/>
    </source>
</evidence>
<dbReference type="InterPro" id="IPR002156">
    <property type="entry name" value="RNaseH_domain"/>
</dbReference>
<dbReference type="VEuPathDB" id="FungiDB:DFL_006085"/>
<dbReference type="OrthoDB" id="245563at2759"/>
<feature type="chain" id="PRO_5019282813" description="RNase H type-1 domain-containing protein" evidence="2">
    <location>
        <begin position="20"/>
        <end position="184"/>
    </location>
</feature>
<dbReference type="SUPFAM" id="SSF53098">
    <property type="entry name" value="Ribonuclease H-like"/>
    <property type="match status" value="1"/>
</dbReference>
<accession>A0A437A048</accession>
<dbReference type="GO" id="GO:0004523">
    <property type="term" value="F:RNA-DNA hybrid ribonuclease activity"/>
    <property type="evidence" value="ECO:0007669"/>
    <property type="project" value="InterPro"/>
</dbReference>
<gene>
    <name evidence="4" type="ORF">DFL_006085</name>
</gene>
<dbReference type="STRING" id="97331.A0A437A048"/>
<reference evidence="4 5" key="1">
    <citation type="submission" date="2019-01" db="EMBL/GenBank/DDBJ databases">
        <title>Intercellular communication is required for trap formation in the nematode-trapping fungus Duddingtonia flagrans.</title>
        <authorList>
            <person name="Youssar L."/>
            <person name="Wernet V."/>
            <person name="Hensel N."/>
            <person name="Hildebrandt H.-G."/>
            <person name="Fischer R."/>
        </authorList>
    </citation>
    <scope>NUCLEOTIDE SEQUENCE [LARGE SCALE GENOMIC DNA]</scope>
    <source>
        <strain evidence="4 5">CBS H-5679</strain>
    </source>
</reference>
<organism evidence="4 5">
    <name type="scientific">Arthrobotrys flagrans</name>
    <name type="common">Nematode-trapping fungus</name>
    <name type="synonym">Trichothecium flagrans</name>
    <dbReference type="NCBI Taxonomy" id="97331"/>
    <lineage>
        <taxon>Eukaryota</taxon>
        <taxon>Fungi</taxon>
        <taxon>Dikarya</taxon>
        <taxon>Ascomycota</taxon>
        <taxon>Pezizomycotina</taxon>
        <taxon>Orbiliomycetes</taxon>
        <taxon>Orbiliales</taxon>
        <taxon>Orbiliaceae</taxon>
        <taxon>Arthrobotrys</taxon>
    </lineage>
</organism>
<dbReference type="PROSITE" id="PS50879">
    <property type="entry name" value="RNASE_H_1"/>
    <property type="match status" value="1"/>
</dbReference>
<evidence type="ECO:0000313" key="5">
    <source>
        <dbReference type="Proteomes" id="UP000283090"/>
    </source>
</evidence>
<dbReference type="Gene3D" id="3.30.420.10">
    <property type="entry name" value="Ribonuclease H-like superfamily/Ribonuclease H"/>
    <property type="match status" value="1"/>
</dbReference>
<name>A0A437A048_ARTFL</name>
<feature type="region of interest" description="Disordered" evidence="1">
    <location>
        <begin position="70"/>
        <end position="89"/>
    </location>
</feature>
<evidence type="ECO:0000256" key="2">
    <source>
        <dbReference type="SAM" id="SignalP"/>
    </source>
</evidence>
<proteinExistence type="predicted"/>
<comment type="caution">
    <text evidence="4">The sequence shown here is derived from an EMBL/GenBank/DDBJ whole genome shotgun (WGS) entry which is preliminary data.</text>
</comment>
<feature type="signal peptide" evidence="2">
    <location>
        <begin position="1"/>
        <end position="19"/>
    </location>
</feature>
<evidence type="ECO:0000313" key="4">
    <source>
        <dbReference type="EMBL" id="RVD84333.1"/>
    </source>
</evidence>
<feature type="domain" description="RNase H type-1" evidence="3">
    <location>
        <begin position="1"/>
        <end position="178"/>
    </location>
</feature>
<dbReference type="InterPro" id="IPR036397">
    <property type="entry name" value="RNaseH_sf"/>
</dbReference>
<sequence length="184" mass="20945">MTATTYLFTTIALVGVGVAGTKEIDDLHVSKPFSDLVLDGRGSKRTSQIAELRAAIEAVVMIDRLREKYGDGSDRDREPNYRKRKHHRTNLDSKDPTYFIIAMDSEYVVKGMTDWLPLWKTNGFRNAKGHEPANLGLFLALERDICEVEQKWDIIICFWWVPRECNKIADKLAKNAAKLDTGDN</sequence>
<dbReference type="RefSeq" id="XP_067489877.1">
    <property type="nucleotide sequence ID" value="XM_067635447.1"/>
</dbReference>
<keyword evidence="5" id="KW-1185">Reference proteome</keyword>
<dbReference type="GeneID" id="93588396"/>
<dbReference type="EMBL" id="SAEB01000007">
    <property type="protein sequence ID" value="RVD84333.1"/>
    <property type="molecule type" value="Genomic_DNA"/>
</dbReference>
<protein>
    <recommendedName>
        <fullName evidence="3">RNase H type-1 domain-containing protein</fullName>
    </recommendedName>
</protein>